<organism evidence="5 6">
    <name type="scientific">Candidatus Onthenecus intestinigallinarum</name>
    <dbReference type="NCBI Taxonomy" id="2840875"/>
    <lineage>
        <taxon>Bacteria</taxon>
        <taxon>Bacillati</taxon>
        <taxon>Bacillota</taxon>
        <taxon>Clostridia</taxon>
        <taxon>Eubacteriales</taxon>
        <taxon>Candidatus Onthenecus</taxon>
    </lineage>
</organism>
<dbReference type="PANTHER" id="PTHR42781">
    <property type="entry name" value="SPERMIDINE/PUTRESCINE IMPORT ATP-BINDING PROTEIN POTA"/>
    <property type="match status" value="1"/>
</dbReference>
<comment type="caution">
    <text evidence="5">The sequence shown here is derived from an EMBL/GenBank/DDBJ whole genome shotgun (WGS) entry which is preliminary data.</text>
</comment>
<dbReference type="InterPro" id="IPR003593">
    <property type="entry name" value="AAA+_ATPase"/>
</dbReference>
<dbReference type="AlphaFoldDB" id="A0A9D1CR72"/>
<reference evidence="5" key="1">
    <citation type="submission" date="2020-10" db="EMBL/GenBank/DDBJ databases">
        <authorList>
            <person name="Gilroy R."/>
        </authorList>
    </citation>
    <scope>NUCLEOTIDE SEQUENCE</scope>
    <source>
        <strain evidence="5">ChiSxjej2B14-6234</strain>
    </source>
</reference>
<dbReference type="EMBL" id="DVFJ01000037">
    <property type="protein sequence ID" value="HIQ72651.1"/>
    <property type="molecule type" value="Genomic_DNA"/>
</dbReference>
<dbReference type="GO" id="GO:0005524">
    <property type="term" value="F:ATP binding"/>
    <property type="evidence" value="ECO:0007669"/>
    <property type="project" value="UniProtKB-KW"/>
</dbReference>
<reference evidence="5" key="2">
    <citation type="journal article" date="2021" name="PeerJ">
        <title>Extensive microbial diversity within the chicken gut microbiome revealed by metagenomics and culture.</title>
        <authorList>
            <person name="Gilroy R."/>
            <person name="Ravi A."/>
            <person name="Getino M."/>
            <person name="Pursley I."/>
            <person name="Horton D.L."/>
            <person name="Alikhan N.F."/>
            <person name="Baker D."/>
            <person name="Gharbi K."/>
            <person name="Hall N."/>
            <person name="Watson M."/>
            <person name="Adriaenssens E.M."/>
            <person name="Foster-Nyarko E."/>
            <person name="Jarju S."/>
            <person name="Secka A."/>
            <person name="Antonio M."/>
            <person name="Oren A."/>
            <person name="Chaudhuri R.R."/>
            <person name="La Ragione R."/>
            <person name="Hildebrand F."/>
            <person name="Pallen M.J."/>
        </authorList>
    </citation>
    <scope>NUCLEOTIDE SEQUENCE</scope>
    <source>
        <strain evidence="5">ChiSxjej2B14-6234</strain>
    </source>
</reference>
<evidence type="ECO:0000313" key="5">
    <source>
        <dbReference type="EMBL" id="HIQ72651.1"/>
    </source>
</evidence>
<evidence type="ECO:0000256" key="1">
    <source>
        <dbReference type="ARBA" id="ARBA00022448"/>
    </source>
</evidence>
<proteinExistence type="predicted"/>
<dbReference type="InterPro" id="IPR050093">
    <property type="entry name" value="ABC_SmlMolc_Importer"/>
</dbReference>
<dbReference type="SMART" id="SM00382">
    <property type="entry name" value="AAA"/>
    <property type="match status" value="1"/>
</dbReference>
<dbReference type="Proteomes" id="UP000886887">
    <property type="component" value="Unassembled WGS sequence"/>
</dbReference>
<dbReference type="Pfam" id="PF00005">
    <property type="entry name" value="ABC_tran"/>
    <property type="match status" value="1"/>
</dbReference>
<accession>A0A9D1CR72</accession>
<protein>
    <submittedName>
        <fullName evidence="5">ATP-binding cassette domain-containing protein</fullName>
    </submittedName>
</protein>
<dbReference type="GO" id="GO:0016887">
    <property type="term" value="F:ATP hydrolysis activity"/>
    <property type="evidence" value="ECO:0007669"/>
    <property type="project" value="InterPro"/>
</dbReference>
<feature type="domain" description="ABC transporter" evidence="4">
    <location>
        <begin position="2"/>
        <end position="231"/>
    </location>
</feature>
<gene>
    <name evidence="5" type="ORF">IAB73_10650</name>
</gene>
<evidence type="ECO:0000259" key="4">
    <source>
        <dbReference type="PROSITE" id="PS50893"/>
    </source>
</evidence>
<evidence type="ECO:0000313" key="6">
    <source>
        <dbReference type="Proteomes" id="UP000886887"/>
    </source>
</evidence>
<dbReference type="SUPFAM" id="SSF52540">
    <property type="entry name" value="P-loop containing nucleoside triphosphate hydrolases"/>
    <property type="match status" value="1"/>
</dbReference>
<name>A0A9D1CR72_9FIRM</name>
<evidence type="ECO:0000256" key="3">
    <source>
        <dbReference type="ARBA" id="ARBA00022840"/>
    </source>
</evidence>
<dbReference type="InterPro" id="IPR003439">
    <property type="entry name" value="ABC_transporter-like_ATP-bd"/>
</dbReference>
<keyword evidence="2" id="KW-0547">Nucleotide-binding</keyword>
<dbReference type="InterPro" id="IPR017871">
    <property type="entry name" value="ABC_transporter-like_CS"/>
</dbReference>
<evidence type="ECO:0000256" key="2">
    <source>
        <dbReference type="ARBA" id="ARBA00022741"/>
    </source>
</evidence>
<keyword evidence="1" id="KW-0813">Transport</keyword>
<dbReference type="PROSITE" id="PS50893">
    <property type="entry name" value="ABC_TRANSPORTER_2"/>
    <property type="match status" value="1"/>
</dbReference>
<dbReference type="PROSITE" id="PS00211">
    <property type="entry name" value="ABC_TRANSPORTER_1"/>
    <property type="match status" value="1"/>
</dbReference>
<dbReference type="InterPro" id="IPR027417">
    <property type="entry name" value="P-loop_NTPase"/>
</dbReference>
<keyword evidence="3 5" id="KW-0067">ATP-binding</keyword>
<dbReference type="PANTHER" id="PTHR42781:SF4">
    <property type="entry name" value="SPERMIDINE_PUTRESCINE IMPORT ATP-BINDING PROTEIN POTA"/>
    <property type="match status" value="1"/>
</dbReference>
<dbReference type="Gene3D" id="3.40.50.300">
    <property type="entry name" value="P-loop containing nucleotide triphosphate hydrolases"/>
    <property type="match status" value="1"/>
</dbReference>
<sequence length="345" mass="38673">MALSVDIEKTLGDFHLRVKFEAENRVLALLGASGCGKSMTLKCIAGIERPDRGVITLDGTTLFDSGRGVNLPPQRRRVGYLFQQYALFPNMTVEQNIAVGVRDRRRAREETAEAIAAMRLEGLERKRPHQLSGGQQQRAALARILVNRPEVLLLDEPFSALDSHLRFQLEQELRGAIRRFGKTVLLVSHNRDEVFRLSDEVAIMHDGRIETTGEKKAVFANPRTRNGAILTGCKNVSPVEAIGERRARAVDWGVELALPASADGVQYVGIRMHDVRLADAQGEPNAFLCRVEETIENPFSCTVLLRPEGAARPIGWELDKERWRQIRAERLRVCLPPESMLLLKE</sequence>